<comment type="caution">
    <text evidence="2">The sequence shown here is derived from an EMBL/GenBank/DDBJ whole genome shotgun (WGS) entry which is preliminary data.</text>
</comment>
<name>A0A941DS45_9BACI</name>
<organism evidence="2 3">
    <name type="scientific">Virgibacillus salarius</name>
    <dbReference type="NCBI Taxonomy" id="447199"/>
    <lineage>
        <taxon>Bacteria</taxon>
        <taxon>Bacillati</taxon>
        <taxon>Bacillota</taxon>
        <taxon>Bacilli</taxon>
        <taxon>Bacillales</taxon>
        <taxon>Bacillaceae</taxon>
        <taxon>Virgibacillus</taxon>
    </lineage>
</organism>
<feature type="non-terminal residue" evidence="2">
    <location>
        <position position="1"/>
    </location>
</feature>
<proteinExistence type="predicted"/>
<dbReference type="Proteomes" id="UP000675284">
    <property type="component" value="Unassembled WGS sequence"/>
</dbReference>
<evidence type="ECO:0000256" key="1">
    <source>
        <dbReference type="SAM" id="Phobius"/>
    </source>
</evidence>
<gene>
    <name evidence="2" type="ORF">KCX74_01390</name>
</gene>
<feature type="transmembrane region" description="Helical" evidence="1">
    <location>
        <begin position="40"/>
        <end position="59"/>
    </location>
</feature>
<keyword evidence="1" id="KW-0812">Transmembrane</keyword>
<accession>A0A941DS45</accession>
<dbReference type="EMBL" id="JAGSOT010000003">
    <property type="protein sequence ID" value="MBR7794691.1"/>
    <property type="molecule type" value="Genomic_DNA"/>
</dbReference>
<protein>
    <submittedName>
        <fullName evidence="2">Uncharacterized protein</fullName>
    </submittedName>
</protein>
<evidence type="ECO:0000313" key="2">
    <source>
        <dbReference type="EMBL" id="MBR7794691.1"/>
    </source>
</evidence>
<dbReference type="AlphaFoldDB" id="A0A941DS45"/>
<keyword evidence="1" id="KW-0472">Membrane</keyword>
<sequence>PAGLARAENPLCNVFFFAKLVEAVPAESEVISRSIANIHLTFKITTWLNAVIALILYFLNL</sequence>
<keyword evidence="3" id="KW-1185">Reference proteome</keyword>
<evidence type="ECO:0000313" key="3">
    <source>
        <dbReference type="Proteomes" id="UP000675284"/>
    </source>
</evidence>
<reference evidence="2" key="1">
    <citation type="submission" date="2021-04" db="EMBL/GenBank/DDBJ databases">
        <title>Isolation and polyphasic classification of algal microorganism.</title>
        <authorList>
            <person name="Wang S."/>
        </authorList>
    </citation>
    <scope>NUCLEOTIDE SEQUENCE</scope>
    <source>
        <strain evidence="2">720a</strain>
    </source>
</reference>
<dbReference type="RefSeq" id="WP_211911235.1">
    <property type="nucleotide sequence ID" value="NZ_JAGSOT010000003.1"/>
</dbReference>
<keyword evidence="1" id="KW-1133">Transmembrane helix</keyword>